<accession>A0A9X3XE61</accession>
<evidence type="ECO:0000313" key="1">
    <source>
        <dbReference type="EMBL" id="MDC3987720.1"/>
    </source>
</evidence>
<reference evidence="1 2" key="1">
    <citation type="submission" date="2021-04" db="EMBL/GenBank/DDBJ databases">
        <title>Genome analysis of Polyangium sp.</title>
        <authorList>
            <person name="Li Y."/>
            <person name="Wang J."/>
        </authorList>
    </citation>
    <scope>NUCLEOTIDE SEQUENCE [LARGE SCALE GENOMIC DNA]</scope>
    <source>
        <strain evidence="1 2">SDU14</strain>
    </source>
</reference>
<dbReference type="RefSeq" id="WP_272427258.1">
    <property type="nucleotide sequence ID" value="NZ_JAGTJJ010000057.1"/>
</dbReference>
<gene>
    <name evidence="1" type="ORF">KEG57_45060</name>
</gene>
<organism evidence="1 2">
    <name type="scientific">Polyangium jinanense</name>
    <dbReference type="NCBI Taxonomy" id="2829994"/>
    <lineage>
        <taxon>Bacteria</taxon>
        <taxon>Pseudomonadati</taxon>
        <taxon>Myxococcota</taxon>
        <taxon>Polyangia</taxon>
        <taxon>Polyangiales</taxon>
        <taxon>Polyangiaceae</taxon>
        <taxon>Polyangium</taxon>
    </lineage>
</organism>
<keyword evidence="2" id="KW-1185">Reference proteome</keyword>
<name>A0A9X3XE61_9BACT</name>
<protein>
    <submittedName>
        <fullName evidence="1">Uncharacterized protein</fullName>
    </submittedName>
</protein>
<dbReference type="EMBL" id="JAGTJJ010000057">
    <property type="protein sequence ID" value="MDC3987720.1"/>
    <property type="molecule type" value="Genomic_DNA"/>
</dbReference>
<dbReference type="AlphaFoldDB" id="A0A9X3XE61"/>
<dbReference type="Proteomes" id="UP001151081">
    <property type="component" value="Unassembled WGS sequence"/>
</dbReference>
<proteinExistence type="predicted"/>
<evidence type="ECO:0000313" key="2">
    <source>
        <dbReference type="Proteomes" id="UP001151081"/>
    </source>
</evidence>
<comment type="caution">
    <text evidence="1">The sequence shown here is derived from an EMBL/GenBank/DDBJ whole genome shotgun (WGS) entry which is preliminary data.</text>
</comment>
<sequence>MYEHGTRGAAAAILLISFASQAQPVRDAEVPGAHCFTSLGVRFDAPGAIPGGENPDRIELFLDGKPCIEITPAGRACEMRAPPDAVCDVIAPLSIAEGWCHLAEDGSWSANFQVLSTRLLADDVTHALTAYVATPAGTTVREAPVDVSRYHPRGPNGAASVTCFQGNAAFRGSAAALQKDPNQG</sequence>